<dbReference type="Gene3D" id="3.40.30.10">
    <property type="entry name" value="Glutaredoxin"/>
    <property type="match status" value="1"/>
</dbReference>
<organism evidence="2 3">
    <name type="scientific">Flavobacterium laiguense</name>
    <dbReference type="NCBI Taxonomy" id="2169409"/>
    <lineage>
        <taxon>Bacteria</taxon>
        <taxon>Pseudomonadati</taxon>
        <taxon>Bacteroidota</taxon>
        <taxon>Flavobacteriia</taxon>
        <taxon>Flavobacteriales</taxon>
        <taxon>Flavobacteriaceae</taxon>
        <taxon>Flavobacterium</taxon>
    </lineage>
</organism>
<evidence type="ECO:0000313" key="2">
    <source>
        <dbReference type="EMBL" id="PWA11658.1"/>
    </source>
</evidence>
<evidence type="ECO:0000313" key="3">
    <source>
        <dbReference type="Proteomes" id="UP000245618"/>
    </source>
</evidence>
<dbReference type="Pfam" id="PF03190">
    <property type="entry name" value="Thioredox_DsbH"/>
    <property type="match status" value="1"/>
</dbReference>
<reference evidence="2 3" key="1">
    <citation type="submission" date="2018-04" db="EMBL/GenBank/DDBJ databases">
        <title>Flavobacterium sp. nov., isolated from glacier ice.</title>
        <authorList>
            <person name="Liu Q."/>
            <person name="Xin Y.-H."/>
        </authorList>
    </citation>
    <scope>NUCLEOTIDE SEQUENCE [LARGE SCALE GENOMIC DNA]</scope>
    <source>
        <strain evidence="2 3">LB2P30</strain>
    </source>
</reference>
<feature type="domain" description="Spermatogenesis-associated protein 20-like TRX" evidence="1">
    <location>
        <begin position="28"/>
        <end position="89"/>
    </location>
</feature>
<dbReference type="InterPro" id="IPR036249">
    <property type="entry name" value="Thioredoxin-like_sf"/>
</dbReference>
<dbReference type="SUPFAM" id="SSF52833">
    <property type="entry name" value="Thioredoxin-like"/>
    <property type="match status" value="1"/>
</dbReference>
<dbReference type="AlphaFoldDB" id="A0A2U1K3Y8"/>
<dbReference type="InterPro" id="IPR004879">
    <property type="entry name" value="Ssp411-like_TRX"/>
</dbReference>
<name>A0A2U1K3Y8_9FLAO</name>
<gene>
    <name evidence="2" type="ORF">DB891_02305</name>
</gene>
<evidence type="ECO:0000259" key="1">
    <source>
        <dbReference type="Pfam" id="PF03190"/>
    </source>
</evidence>
<proteinExistence type="predicted"/>
<comment type="caution">
    <text evidence="2">The sequence shown here is derived from an EMBL/GenBank/DDBJ whole genome shotgun (WGS) entry which is preliminary data.</text>
</comment>
<keyword evidence="3" id="KW-1185">Reference proteome</keyword>
<protein>
    <submittedName>
        <fullName evidence="2">Thioredoxin</fullName>
    </submittedName>
</protein>
<dbReference type="EMBL" id="QCZH01000001">
    <property type="protein sequence ID" value="PWA11658.1"/>
    <property type="molecule type" value="Genomic_DNA"/>
</dbReference>
<dbReference type="RefSeq" id="WP_116760144.1">
    <property type="nucleotide sequence ID" value="NZ_QCZH01000001.1"/>
</dbReference>
<dbReference type="Proteomes" id="UP000245618">
    <property type="component" value="Unassembled WGS sequence"/>
</dbReference>
<sequence>MKKWIYILMIFFWTIPSGFAQLKTYAFEEAEKLSKENPKPLVIFIHTTWCNYCKMMENSTFKNIEIITLLNENFYFISFDAESKEDIQFNNHTFEFQPNGQNTGIHELATALATINSQVIYPTLTILQPDFSIVFQKHSFLNSKDLLSILKKIK</sequence>
<dbReference type="OrthoDB" id="9811036at2"/>
<accession>A0A2U1K3Y8</accession>